<dbReference type="Proteomes" id="UP000256964">
    <property type="component" value="Unassembled WGS sequence"/>
</dbReference>
<evidence type="ECO:0008006" key="5">
    <source>
        <dbReference type="Google" id="ProtNLM"/>
    </source>
</evidence>
<evidence type="ECO:0000313" key="4">
    <source>
        <dbReference type="Proteomes" id="UP000256964"/>
    </source>
</evidence>
<protein>
    <recommendedName>
        <fullName evidence="5">TFIIS-type domain-containing protein</fullName>
    </recommendedName>
</protein>
<feature type="region of interest" description="Disordered" evidence="1">
    <location>
        <begin position="87"/>
        <end position="108"/>
    </location>
</feature>
<organism evidence="3 4">
    <name type="scientific">Lentinus brumalis</name>
    <dbReference type="NCBI Taxonomy" id="2498619"/>
    <lineage>
        <taxon>Eukaryota</taxon>
        <taxon>Fungi</taxon>
        <taxon>Dikarya</taxon>
        <taxon>Basidiomycota</taxon>
        <taxon>Agaricomycotina</taxon>
        <taxon>Agaricomycetes</taxon>
        <taxon>Polyporales</taxon>
        <taxon>Polyporaceae</taxon>
        <taxon>Lentinus</taxon>
    </lineage>
</organism>
<evidence type="ECO:0000313" key="3">
    <source>
        <dbReference type="EMBL" id="RDX52193.1"/>
    </source>
</evidence>
<keyword evidence="4" id="KW-1185">Reference proteome</keyword>
<proteinExistence type="predicted"/>
<feature type="chain" id="PRO_5016976681" description="TFIIS-type domain-containing protein" evidence="2">
    <location>
        <begin position="23"/>
        <end position="189"/>
    </location>
</feature>
<dbReference type="EMBL" id="KZ857391">
    <property type="protein sequence ID" value="RDX52193.1"/>
    <property type="molecule type" value="Genomic_DNA"/>
</dbReference>
<evidence type="ECO:0000256" key="2">
    <source>
        <dbReference type="SAM" id="SignalP"/>
    </source>
</evidence>
<name>A0A371DI49_9APHY</name>
<sequence>MSWAGRLFLRVIVVLCGCGLEGRPPDILFEQLSRRNTETLKLLLNRWKSGTLRIVKLTDEQCSEAAVDPYRFLPDMNPAAVAAATPGDRCARCPHRPSSPGRPPRPLAAAHRRRRWSYSFHCGHDHCAAQEAQAEAAVRPETCTQASSPIWPRGQDRRACPSLTTWTRRASASLGWLLSPYARRSRTTT</sequence>
<dbReference type="AlphaFoldDB" id="A0A371DI49"/>
<feature type="signal peptide" evidence="2">
    <location>
        <begin position="1"/>
        <end position="22"/>
    </location>
</feature>
<reference evidence="3 4" key="1">
    <citation type="journal article" date="2018" name="Biotechnol. Biofuels">
        <title>Integrative visual omics of the white-rot fungus Polyporus brumalis exposes the biotechnological potential of its oxidative enzymes for delignifying raw plant biomass.</title>
        <authorList>
            <person name="Miyauchi S."/>
            <person name="Rancon A."/>
            <person name="Drula E."/>
            <person name="Hage H."/>
            <person name="Chaduli D."/>
            <person name="Favel A."/>
            <person name="Grisel S."/>
            <person name="Henrissat B."/>
            <person name="Herpoel-Gimbert I."/>
            <person name="Ruiz-Duenas F.J."/>
            <person name="Chevret D."/>
            <person name="Hainaut M."/>
            <person name="Lin J."/>
            <person name="Wang M."/>
            <person name="Pangilinan J."/>
            <person name="Lipzen A."/>
            <person name="Lesage-Meessen L."/>
            <person name="Navarro D."/>
            <person name="Riley R."/>
            <person name="Grigoriev I.V."/>
            <person name="Zhou S."/>
            <person name="Raouche S."/>
            <person name="Rosso M.N."/>
        </authorList>
    </citation>
    <scope>NUCLEOTIDE SEQUENCE [LARGE SCALE GENOMIC DNA]</scope>
    <source>
        <strain evidence="3 4">BRFM 1820</strain>
    </source>
</reference>
<evidence type="ECO:0000256" key="1">
    <source>
        <dbReference type="SAM" id="MobiDB-lite"/>
    </source>
</evidence>
<gene>
    <name evidence="3" type="ORF">OH76DRAFT_197062</name>
</gene>
<accession>A0A371DI49</accession>
<keyword evidence="2" id="KW-0732">Signal</keyword>